<accession>A0A2P7EB07</accession>
<dbReference type="EMBL" id="PXVC01000146">
    <property type="protein sequence ID" value="PSI00368.1"/>
    <property type="molecule type" value="Genomic_DNA"/>
</dbReference>
<dbReference type="InterPro" id="IPR036873">
    <property type="entry name" value="Rhodanese-like_dom_sf"/>
</dbReference>
<dbReference type="PANTHER" id="PTHR43031">
    <property type="entry name" value="FAD-DEPENDENT OXIDOREDUCTASE"/>
    <property type="match status" value="1"/>
</dbReference>
<organism evidence="3 4">
    <name type="scientific">Synechococcus lacustris str. Tous</name>
    <dbReference type="NCBI Taxonomy" id="1910958"/>
    <lineage>
        <taxon>Bacteria</taxon>
        <taxon>Bacillati</taxon>
        <taxon>Cyanobacteriota</taxon>
        <taxon>Cyanophyceae</taxon>
        <taxon>Synechococcales</taxon>
        <taxon>Synechococcaceae</taxon>
        <taxon>Synechococcus</taxon>
    </lineage>
</organism>
<keyword evidence="1" id="KW-0472">Membrane</keyword>
<dbReference type="SUPFAM" id="SSF52821">
    <property type="entry name" value="Rhodanese/Cell cycle control phosphatase"/>
    <property type="match status" value="1"/>
</dbReference>
<dbReference type="Gene3D" id="3.40.250.10">
    <property type="entry name" value="Rhodanese-like domain"/>
    <property type="match status" value="1"/>
</dbReference>
<dbReference type="InterPro" id="IPR050229">
    <property type="entry name" value="GlpE_sulfurtransferase"/>
</dbReference>
<dbReference type="InterPro" id="IPR001763">
    <property type="entry name" value="Rhodanese-like_dom"/>
</dbReference>
<dbReference type="PROSITE" id="PS50206">
    <property type="entry name" value="RHODANESE_3"/>
    <property type="match status" value="1"/>
</dbReference>
<dbReference type="Pfam" id="PF00581">
    <property type="entry name" value="Rhodanese"/>
    <property type="match status" value="1"/>
</dbReference>
<dbReference type="Proteomes" id="UP000240206">
    <property type="component" value="Unassembled WGS sequence"/>
</dbReference>
<keyword evidence="1" id="KW-1133">Transmembrane helix</keyword>
<dbReference type="Pfam" id="PF11127">
    <property type="entry name" value="YgaP-like_TM"/>
    <property type="match status" value="1"/>
</dbReference>
<feature type="transmembrane region" description="Helical" evidence="1">
    <location>
        <begin position="122"/>
        <end position="140"/>
    </location>
</feature>
<evidence type="ECO:0000313" key="4">
    <source>
        <dbReference type="Proteomes" id="UP000240206"/>
    </source>
</evidence>
<reference evidence="4" key="1">
    <citation type="submission" date="2018-03" db="EMBL/GenBank/DDBJ databases">
        <title>Ecological and genomic features of two cosmopolitan and abundant freshwater picocyanobacteria.</title>
        <authorList>
            <person name="Cabello-Yeves P.J."/>
            <person name="Picazo A."/>
            <person name="Camacho A."/>
            <person name="Callieri C."/>
            <person name="Rosselli R."/>
            <person name="Roda-Garcia J."/>
            <person name="Coutinho F.H."/>
            <person name="Rodriguez-Valera F."/>
        </authorList>
    </citation>
    <scope>NUCLEOTIDE SEQUENCE [LARGE SCALE GENOMIC DNA]</scope>
    <source>
        <strain evidence="4">Tous</strain>
    </source>
</reference>
<keyword evidence="4" id="KW-1185">Reference proteome</keyword>
<name>A0A2P7EB07_9SYNE</name>
<dbReference type="CDD" id="cd00158">
    <property type="entry name" value="RHOD"/>
    <property type="match status" value="1"/>
</dbReference>
<protein>
    <recommendedName>
        <fullName evidence="2">Rhodanese domain-containing protein</fullName>
    </recommendedName>
</protein>
<dbReference type="Gene3D" id="6.10.140.1340">
    <property type="match status" value="1"/>
</dbReference>
<dbReference type="SMART" id="SM00450">
    <property type="entry name" value="RHOD"/>
    <property type="match status" value="1"/>
</dbReference>
<sequence length="178" mass="18740">MPAPTRINAHDLADQLAARDVTVIDVREPMEYASGHINGSLNIPLARITQADLPRGPLVLVCQSGNRSAKALNQLLQQGHPHPVVDLVGGMPSWQQAGFAVRKLKGAPLPLMRQVQIAAGNLVLLGVILSQAVAPGWIWLSGFVGAGLTFAGISGFCGMARLLAAMPWNQVSIGSQGE</sequence>
<comment type="caution">
    <text evidence="3">The sequence shown here is derived from an EMBL/GenBank/DDBJ whole genome shotgun (WGS) entry which is preliminary data.</text>
</comment>
<dbReference type="PANTHER" id="PTHR43031:SF1">
    <property type="entry name" value="PYRIDINE NUCLEOTIDE-DISULPHIDE OXIDOREDUCTASE"/>
    <property type="match status" value="1"/>
</dbReference>
<dbReference type="InterPro" id="IPR021309">
    <property type="entry name" value="YgaP-like_TM"/>
</dbReference>
<dbReference type="AlphaFoldDB" id="A0A2P7EB07"/>
<evidence type="ECO:0000313" key="3">
    <source>
        <dbReference type="EMBL" id="PSI00368.1"/>
    </source>
</evidence>
<evidence type="ECO:0000259" key="2">
    <source>
        <dbReference type="PROSITE" id="PS50206"/>
    </source>
</evidence>
<keyword evidence="1" id="KW-0812">Transmembrane</keyword>
<feature type="transmembrane region" description="Helical" evidence="1">
    <location>
        <begin position="146"/>
        <end position="164"/>
    </location>
</feature>
<proteinExistence type="predicted"/>
<dbReference type="RefSeq" id="WP_106501068.1">
    <property type="nucleotide sequence ID" value="NZ_PXVC01000146.1"/>
</dbReference>
<evidence type="ECO:0000256" key="1">
    <source>
        <dbReference type="SAM" id="Phobius"/>
    </source>
</evidence>
<feature type="domain" description="Rhodanese" evidence="2">
    <location>
        <begin position="17"/>
        <end position="103"/>
    </location>
</feature>
<gene>
    <name evidence="3" type="ORF">C7K08_13555</name>
</gene>